<dbReference type="SUPFAM" id="SSF55874">
    <property type="entry name" value="ATPase domain of HSP90 chaperone/DNA topoisomerase II/histidine kinase"/>
    <property type="match status" value="1"/>
</dbReference>
<dbReference type="Proteomes" id="UP001301326">
    <property type="component" value="Chromosome"/>
</dbReference>
<dbReference type="EMBL" id="CP124756">
    <property type="protein sequence ID" value="WGZ96342.1"/>
    <property type="molecule type" value="Genomic_DNA"/>
</dbReference>
<dbReference type="FunFam" id="3.30.565.10:FF:000010">
    <property type="entry name" value="Sensor histidine kinase RcsC"/>
    <property type="match status" value="1"/>
</dbReference>
<dbReference type="SUPFAM" id="SSF52172">
    <property type="entry name" value="CheY-like"/>
    <property type="match status" value="1"/>
</dbReference>
<dbReference type="Pfam" id="PF00072">
    <property type="entry name" value="Response_reg"/>
    <property type="match status" value="1"/>
</dbReference>
<evidence type="ECO:0000313" key="17">
    <source>
        <dbReference type="EMBL" id="WGZ96342.1"/>
    </source>
</evidence>
<dbReference type="CDD" id="cd00082">
    <property type="entry name" value="HisKA"/>
    <property type="match status" value="1"/>
</dbReference>
<dbReference type="InterPro" id="IPR005467">
    <property type="entry name" value="His_kinase_dom"/>
</dbReference>
<keyword evidence="7" id="KW-0547">Nucleotide-binding</keyword>
<keyword evidence="11" id="KW-0902">Two-component regulatory system</keyword>
<feature type="transmembrane region" description="Helical" evidence="14">
    <location>
        <begin position="31"/>
        <end position="48"/>
    </location>
</feature>
<name>A0AA95HF91_9GAMM</name>
<dbReference type="PROSITE" id="PS50110">
    <property type="entry name" value="RESPONSE_REGULATORY"/>
    <property type="match status" value="1"/>
</dbReference>
<dbReference type="PRINTS" id="PR00344">
    <property type="entry name" value="BCTRLSENSOR"/>
</dbReference>
<gene>
    <name evidence="17" type="ORF">QJT81_10395</name>
</gene>
<evidence type="ECO:0000256" key="7">
    <source>
        <dbReference type="ARBA" id="ARBA00022741"/>
    </source>
</evidence>
<dbReference type="InterPro" id="IPR001789">
    <property type="entry name" value="Sig_transdc_resp-reg_receiver"/>
</dbReference>
<dbReference type="GO" id="GO:0016020">
    <property type="term" value="C:membrane"/>
    <property type="evidence" value="ECO:0007669"/>
    <property type="project" value="UniProtKB-SubCell"/>
</dbReference>
<dbReference type="EC" id="2.7.13.3" evidence="3"/>
<feature type="transmembrane region" description="Helical" evidence="14">
    <location>
        <begin position="150"/>
        <end position="177"/>
    </location>
</feature>
<evidence type="ECO:0000259" key="15">
    <source>
        <dbReference type="PROSITE" id="PS50109"/>
    </source>
</evidence>
<dbReference type="InterPro" id="IPR036890">
    <property type="entry name" value="HATPase_C_sf"/>
</dbReference>
<dbReference type="Gene3D" id="3.40.50.2300">
    <property type="match status" value="1"/>
</dbReference>
<keyword evidence="5" id="KW-0808">Transferase</keyword>
<dbReference type="GO" id="GO:0005524">
    <property type="term" value="F:ATP binding"/>
    <property type="evidence" value="ECO:0007669"/>
    <property type="project" value="UniProtKB-KW"/>
</dbReference>
<reference evidence="17" key="1">
    <citation type="journal article" date="2023" name="Int. J. Mol. Sci.">
        <title>Metagenomics Revealed a New Genus 'Candidatus Thiocaldithrix dubininis' gen. nov., sp. nov. and a New Species 'Candidatus Thiothrix putei' sp. nov. in the Family Thiotrichaceae, Some Members of Which Have Traits of Both Na+- and H+-Motive Energetics.</title>
        <authorList>
            <person name="Ravin N.V."/>
            <person name="Muntyan M.S."/>
            <person name="Smolyakov D.D."/>
            <person name="Rudenko T.S."/>
            <person name="Beletsky A.V."/>
            <person name="Mardanov A.V."/>
            <person name="Grabovich M.Y."/>
        </authorList>
    </citation>
    <scope>NUCLEOTIDE SEQUENCE</scope>
    <source>
        <strain evidence="17">GKL-02</strain>
    </source>
</reference>
<keyword evidence="9 17" id="KW-0067">ATP-binding</keyword>
<dbReference type="Pfam" id="PF00512">
    <property type="entry name" value="HisKA"/>
    <property type="match status" value="1"/>
</dbReference>
<feature type="domain" description="Histidine kinase" evidence="15">
    <location>
        <begin position="229"/>
        <end position="447"/>
    </location>
</feature>
<keyword evidence="12 14" id="KW-0472">Membrane</keyword>
<dbReference type="SMART" id="SM00448">
    <property type="entry name" value="REC"/>
    <property type="match status" value="1"/>
</dbReference>
<dbReference type="PANTHER" id="PTHR45339">
    <property type="entry name" value="HYBRID SIGNAL TRANSDUCTION HISTIDINE KINASE J"/>
    <property type="match status" value="1"/>
</dbReference>
<dbReference type="SUPFAM" id="SSF47384">
    <property type="entry name" value="Homodimeric domain of signal transducing histidine kinase"/>
    <property type="match status" value="1"/>
</dbReference>
<dbReference type="Gene3D" id="3.30.565.10">
    <property type="entry name" value="Histidine kinase-like ATPase, C-terminal domain"/>
    <property type="match status" value="1"/>
</dbReference>
<protein>
    <recommendedName>
        <fullName evidence="3">histidine kinase</fullName>
        <ecNumber evidence="3">2.7.13.3</ecNumber>
    </recommendedName>
</protein>
<keyword evidence="8" id="KW-0418">Kinase</keyword>
<feature type="transmembrane region" description="Helical" evidence="14">
    <location>
        <begin position="121"/>
        <end position="138"/>
    </location>
</feature>
<feature type="domain" description="Response regulatory" evidence="16">
    <location>
        <begin position="471"/>
        <end position="596"/>
    </location>
</feature>
<dbReference type="KEGG" id="tput:QJT81_10395"/>
<proteinExistence type="predicted"/>
<dbReference type="InterPro" id="IPR036097">
    <property type="entry name" value="HisK_dim/P_sf"/>
</dbReference>
<organism evidence="17">
    <name type="scientific">Candidatus Thiothrix putei</name>
    <dbReference type="NCBI Taxonomy" id="3080811"/>
    <lineage>
        <taxon>Bacteria</taxon>
        <taxon>Pseudomonadati</taxon>
        <taxon>Pseudomonadota</taxon>
        <taxon>Gammaproteobacteria</taxon>
        <taxon>Thiotrichales</taxon>
        <taxon>Thiotrichaceae</taxon>
        <taxon>Thiothrix</taxon>
    </lineage>
</organism>
<dbReference type="InterPro" id="IPR003594">
    <property type="entry name" value="HATPase_dom"/>
</dbReference>
<dbReference type="InterPro" id="IPR011006">
    <property type="entry name" value="CheY-like_superfamily"/>
</dbReference>
<keyword evidence="4 13" id="KW-0597">Phosphoprotein</keyword>
<evidence type="ECO:0000256" key="10">
    <source>
        <dbReference type="ARBA" id="ARBA00022989"/>
    </source>
</evidence>
<dbReference type="CDD" id="cd17546">
    <property type="entry name" value="REC_hyHK_CKI1_RcsC-like"/>
    <property type="match status" value="1"/>
</dbReference>
<evidence type="ECO:0000256" key="11">
    <source>
        <dbReference type="ARBA" id="ARBA00023012"/>
    </source>
</evidence>
<evidence type="ECO:0000256" key="4">
    <source>
        <dbReference type="ARBA" id="ARBA00022553"/>
    </source>
</evidence>
<dbReference type="CDD" id="cd16922">
    <property type="entry name" value="HATPase_EvgS-ArcB-TorS-like"/>
    <property type="match status" value="1"/>
</dbReference>
<dbReference type="AlphaFoldDB" id="A0AA95HF91"/>
<accession>A0AA95HF91</accession>
<evidence type="ECO:0000256" key="1">
    <source>
        <dbReference type="ARBA" id="ARBA00000085"/>
    </source>
</evidence>
<dbReference type="PROSITE" id="PS50109">
    <property type="entry name" value="HIS_KIN"/>
    <property type="match status" value="1"/>
</dbReference>
<evidence type="ECO:0000256" key="5">
    <source>
        <dbReference type="ARBA" id="ARBA00022679"/>
    </source>
</evidence>
<dbReference type="InterPro" id="IPR004358">
    <property type="entry name" value="Sig_transdc_His_kin-like_C"/>
</dbReference>
<feature type="modified residue" description="4-aspartylphosphate" evidence="13">
    <location>
        <position position="521"/>
    </location>
</feature>
<feature type="transmembrane region" description="Helical" evidence="14">
    <location>
        <begin position="93"/>
        <end position="115"/>
    </location>
</feature>
<evidence type="ECO:0000259" key="16">
    <source>
        <dbReference type="PROSITE" id="PS50110"/>
    </source>
</evidence>
<keyword evidence="10 14" id="KW-1133">Transmembrane helix</keyword>
<reference evidence="17" key="2">
    <citation type="submission" date="2023-04" db="EMBL/GenBank/DDBJ databases">
        <authorList>
            <person name="Beletskiy A.V."/>
            <person name="Mardanov A.V."/>
            <person name="Ravin N.V."/>
        </authorList>
    </citation>
    <scope>NUCLEOTIDE SEQUENCE</scope>
    <source>
        <strain evidence="17">GKL-02</strain>
    </source>
</reference>
<evidence type="ECO:0000256" key="8">
    <source>
        <dbReference type="ARBA" id="ARBA00022777"/>
    </source>
</evidence>
<evidence type="ECO:0000256" key="3">
    <source>
        <dbReference type="ARBA" id="ARBA00012438"/>
    </source>
</evidence>
<dbReference type="GO" id="GO:0000155">
    <property type="term" value="F:phosphorelay sensor kinase activity"/>
    <property type="evidence" value="ECO:0007669"/>
    <property type="project" value="InterPro"/>
</dbReference>
<evidence type="ECO:0000256" key="12">
    <source>
        <dbReference type="ARBA" id="ARBA00023136"/>
    </source>
</evidence>
<dbReference type="Gene3D" id="1.10.287.130">
    <property type="match status" value="1"/>
</dbReference>
<evidence type="ECO:0000256" key="6">
    <source>
        <dbReference type="ARBA" id="ARBA00022692"/>
    </source>
</evidence>
<dbReference type="SMART" id="SM00388">
    <property type="entry name" value="HisKA"/>
    <property type="match status" value="1"/>
</dbReference>
<dbReference type="PANTHER" id="PTHR45339:SF1">
    <property type="entry name" value="HYBRID SIGNAL TRANSDUCTION HISTIDINE KINASE J"/>
    <property type="match status" value="1"/>
</dbReference>
<comment type="catalytic activity">
    <reaction evidence="1">
        <text>ATP + protein L-histidine = ADP + protein N-phospho-L-histidine.</text>
        <dbReference type="EC" id="2.7.13.3"/>
    </reaction>
</comment>
<dbReference type="Pfam" id="PF02518">
    <property type="entry name" value="HATPase_c"/>
    <property type="match status" value="1"/>
</dbReference>
<dbReference type="SMART" id="SM00387">
    <property type="entry name" value="HATPase_c"/>
    <property type="match status" value="1"/>
</dbReference>
<evidence type="ECO:0000256" key="2">
    <source>
        <dbReference type="ARBA" id="ARBA00004370"/>
    </source>
</evidence>
<evidence type="ECO:0000256" key="14">
    <source>
        <dbReference type="SAM" id="Phobius"/>
    </source>
</evidence>
<dbReference type="InterPro" id="IPR003661">
    <property type="entry name" value="HisK_dim/P_dom"/>
</dbReference>
<comment type="subcellular location">
    <subcellularLocation>
        <location evidence="2">Membrane</location>
    </subcellularLocation>
</comment>
<evidence type="ECO:0000256" key="13">
    <source>
        <dbReference type="PROSITE-ProRule" id="PRU00169"/>
    </source>
</evidence>
<keyword evidence="6 14" id="KW-0812">Transmembrane</keyword>
<feature type="transmembrane region" description="Helical" evidence="14">
    <location>
        <begin position="54"/>
        <end position="72"/>
    </location>
</feature>
<dbReference type="FunFam" id="1.10.287.130:FF:000004">
    <property type="entry name" value="Ethylene receptor 1"/>
    <property type="match status" value="1"/>
</dbReference>
<sequence>MNSVSVGNVPVSAAMRIQSDYDLSRRSINGVFPYMISWGVLVLGTDIVQHNPTLVYGIGLLMLILGSIRFVLLKQFPVHYKARPDRARLLLSINLIVSVSVWALFTAWGLVHVGLAEQGTLILMPLLMLCVGTTTSLAPHHPLFIAYVNIMIWPQIIVLVSMGTASAYTIAVSLLLFSAVTQTFGKSLHHDYYQLLYKNDLLEQQAAKLAAAKETAEVANQAKSQFLANMSHELRTPMNGILGASELLTPLVKTAEQQQYVALIHRSGKTLLALLNDLLDFSKIEAGKMALEQTSYPLRDMVAHLQHLLEIRAKEKGLTFTINISADIAPYLLGDEIRTQQILLNLLGNAIKFTEVGAITLTIKRTENGERLRFDITDTGIGIPPEKQRLLFHSFQQMESSTARKYGGTGLGLAISKQLVSLMHGEIGMHSEEGRGSCFWFELPYQVATPTPETIPATATPPDAPLNPDCRILLAEDNPINQIIAQAMLETLGLTQVDLVENGTQAIQHLIDADYDLVLMDVQMPECDGLEACRHIRGSSIHAGMAAVRNPAIPVIALTANTMSADIAECLKAGMNGHLGKPLDTPTLVAELHKWCATSDPHQNHESERVGTLIGD</sequence>
<evidence type="ECO:0000256" key="9">
    <source>
        <dbReference type="ARBA" id="ARBA00022840"/>
    </source>
</evidence>